<feature type="compositionally biased region" description="Polar residues" evidence="1">
    <location>
        <begin position="99"/>
        <end position="112"/>
    </location>
</feature>
<keyword evidence="3" id="KW-1185">Reference proteome</keyword>
<feature type="region of interest" description="Disordered" evidence="1">
    <location>
        <begin position="73"/>
        <end position="122"/>
    </location>
</feature>
<reference evidence="2" key="1">
    <citation type="journal article" date="2021" name="Genome Biol. Evol.">
        <title>A High-Quality Reference Genome for a Parasitic Bivalve with Doubly Uniparental Inheritance (Bivalvia: Unionida).</title>
        <authorList>
            <person name="Smith C.H."/>
        </authorList>
    </citation>
    <scope>NUCLEOTIDE SEQUENCE</scope>
    <source>
        <strain evidence="2">CHS0354</strain>
    </source>
</reference>
<feature type="compositionally biased region" description="Polar residues" evidence="1">
    <location>
        <begin position="30"/>
        <end position="45"/>
    </location>
</feature>
<evidence type="ECO:0000313" key="2">
    <source>
        <dbReference type="EMBL" id="KAK3590471.1"/>
    </source>
</evidence>
<feature type="region of interest" description="Disordered" evidence="1">
    <location>
        <begin position="26"/>
        <end position="45"/>
    </location>
</feature>
<proteinExistence type="predicted"/>
<gene>
    <name evidence="2" type="ORF">CHS0354_015638</name>
</gene>
<reference evidence="2" key="3">
    <citation type="submission" date="2023-05" db="EMBL/GenBank/DDBJ databases">
        <authorList>
            <person name="Smith C.H."/>
        </authorList>
    </citation>
    <scope>NUCLEOTIDE SEQUENCE</scope>
    <source>
        <strain evidence="2">CHS0354</strain>
        <tissue evidence="2">Mantle</tissue>
    </source>
</reference>
<dbReference type="EMBL" id="JAEAOA010000972">
    <property type="protein sequence ID" value="KAK3590471.1"/>
    <property type="molecule type" value="Genomic_DNA"/>
</dbReference>
<dbReference type="AlphaFoldDB" id="A0AAE0SEJ4"/>
<evidence type="ECO:0000256" key="1">
    <source>
        <dbReference type="SAM" id="MobiDB-lite"/>
    </source>
</evidence>
<reference evidence="2" key="2">
    <citation type="journal article" date="2021" name="Genome Biol. Evol.">
        <title>Developing a high-quality reference genome for a parasitic bivalve with doubly uniparental inheritance (Bivalvia: Unionida).</title>
        <authorList>
            <person name="Smith C.H."/>
        </authorList>
    </citation>
    <scope>NUCLEOTIDE SEQUENCE</scope>
    <source>
        <strain evidence="2">CHS0354</strain>
        <tissue evidence="2">Mantle</tissue>
    </source>
</reference>
<sequence>MTPTLIYLQFQMDQLHTAERANDHLGVNQGVKQKTSQDIISTDNNNHTKVTTLNQTQMQNNTIYEQQILVDRHDKTERQINNEEQSQAKRRRIEHKSQQDSISPTNEPQTIGKTGPQPKHKLQHHPRYLTLYLKSPNNTPITLSDSSIRIELMKHKSGNLKIIRTKSSDIIVWCYSGAQMKAYKKIKQIDNKPVKLINHYAIKGNHQQQQMQH</sequence>
<name>A0AAE0SEJ4_9BIVA</name>
<evidence type="ECO:0000313" key="3">
    <source>
        <dbReference type="Proteomes" id="UP001195483"/>
    </source>
</evidence>
<dbReference type="Proteomes" id="UP001195483">
    <property type="component" value="Unassembled WGS sequence"/>
</dbReference>
<comment type="caution">
    <text evidence="2">The sequence shown here is derived from an EMBL/GenBank/DDBJ whole genome shotgun (WGS) entry which is preliminary data.</text>
</comment>
<protein>
    <submittedName>
        <fullName evidence="2">Uncharacterized protein</fullName>
    </submittedName>
</protein>
<accession>A0AAE0SEJ4</accession>
<organism evidence="2 3">
    <name type="scientific">Potamilus streckersoni</name>
    <dbReference type="NCBI Taxonomy" id="2493646"/>
    <lineage>
        <taxon>Eukaryota</taxon>
        <taxon>Metazoa</taxon>
        <taxon>Spiralia</taxon>
        <taxon>Lophotrochozoa</taxon>
        <taxon>Mollusca</taxon>
        <taxon>Bivalvia</taxon>
        <taxon>Autobranchia</taxon>
        <taxon>Heteroconchia</taxon>
        <taxon>Palaeoheterodonta</taxon>
        <taxon>Unionida</taxon>
        <taxon>Unionoidea</taxon>
        <taxon>Unionidae</taxon>
        <taxon>Ambleminae</taxon>
        <taxon>Lampsilini</taxon>
        <taxon>Potamilus</taxon>
    </lineage>
</organism>